<dbReference type="EMBL" id="AGNL01003271">
    <property type="protein sequence ID" value="EJK74899.1"/>
    <property type="molecule type" value="Genomic_DNA"/>
</dbReference>
<sequence length="163" mass="18862">MQFVDLDMKALLQYSPEAPTRLLSRQFMLSNPRKAHEFETKFRAQVKHQKLFDQISALRERFDTAGEATPELISEFEKIDQELTEAYADIGTEEHGVIIDDGHLAVIWHLWGTLLGHGNTNSRTWPRARAMLREKNLPSIDHLLWLLTINQSINQSINDEKII</sequence>
<evidence type="ECO:0000313" key="1">
    <source>
        <dbReference type="EMBL" id="EJK74899.1"/>
    </source>
</evidence>
<evidence type="ECO:0000313" key="2">
    <source>
        <dbReference type="Proteomes" id="UP000266841"/>
    </source>
</evidence>
<accession>K0TCJ1</accession>
<organism evidence="1 2">
    <name type="scientific">Thalassiosira oceanica</name>
    <name type="common">Marine diatom</name>
    <dbReference type="NCBI Taxonomy" id="159749"/>
    <lineage>
        <taxon>Eukaryota</taxon>
        <taxon>Sar</taxon>
        <taxon>Stramenopiles</taxon>
        <taxon>Ochrophyta</taxon>
        <taxon>Bacillariophyta</taxon>
        <taxon>Coscinodiscophyceae</taxon>
        <taxon>Thalassiosirophycidae</taxon>
        <taxon>Thalassiosirales</taxon>
        <taxon>Thalassiosiraceae</taxon>
        <taxon>Thalassiosira</taxon>
    </lineage>
</organism>
<protein>
    <submittedName>
        <fullName evidence="1">Uncharacterized protein</fullName>
    </submittedName>
</protein>
<name>K0TCJ1_THAOC</name>
<proteinExistence type="predicted"/>
<reference evidence="1 2" key="1">
    <citation type="journal article" date="2012" name="Genome Biol.">
        <title>Genome and low-iron response of an oceanic diatom adapted to chronic iron limitation.</title>
        <authorList>
            <person name="Lommer M."/>
            <person name="Specht M."/>
            <person name="Roy A.S."/>
            <person name="Kraemer L."/>
            <person name="Andreson R."/>
            <person name="Gutowska M.A."/>
            <person name="Wolf J."/>
            <person name="Bergner S.V."/>
            <person name="Schilhabel M.B."/>
            <person name="Klostermeier U.C."/>
            <person name="Beiko R.G."/>
            <person name="Rosenstiel P."/>
            <person name="Hippler M."/>
            <person name="Laroche J."/>
        </authorList>
    </citation>
    <scope>NUCLEOTIDE SEQUENCE [LARGE SCALE GENOMIC DNA]</scope>
    <source>
        <strain evidence="1 2">CCMP1005</strain>
    </source>
</reference>
<comment type="caution">
    <text evidence="1">The sequence shown here is derived from an EMBL/GenBank/DDBJ whole genome shotgun (WGS) entry which is preliminary data.</text>
</comment>
<gene>
    <name evidence="1" type="ORF">THAOC_03397</name>
</gene>
<dbReference type="AlphaFoldDB" id="K0TCJ1"/>
<dbReference type="Proteomes" id="UP000266841">
    <property type="component" value="Unassembled WGS sequence"/>
</dbReference>
<dbReference type="OrthoDB" id="57465at2759"/>
<keyword evidence="2" id="KW-1185">Reference proteome</keyword>